<dbReference type="GO" id="GO:0005829">
    <property type="term" value="C:cytosol"/>
    <property type="evidence" value="ECO:0007669"/>
    <property type="project" value="TreeGrafter"/>
</dbReference>
<dbReference type="InterPro" id="IPR036291">
    <property type="entry name" value="NAD(P)-bd_dom_sf"/>
</dbReference>
<evidence type="ECO:0000256" key="2">
    <source>
        <dbReference type="ARBA" id="ARBA00023027"/>
    </source>
</evidence>
<dbReference type="SUPFAM" id="SSF52283">
    <property type="entry name" value="Formate/glycerate dehydrogenase catalytic domain-like"/>
    <property type="match status" value="1"/>
</dbReference>
<dbReference type="InterPro" id="IPR006140">
    <property type="entry name" value="D-isomer_DH_NAD-bd"/>
</dbReference>
<dbReference type="EMBL" id="QKNX01000001">
    <property type="protein sequence ID" value="TKR27667.1"/>
    <property type="molecule type" value="Genomic_DNA"/>
</dbReference>
<keyword evidence="7" id="KW-1185">Reference proteome</keyword>
<dbReference type="InterPro" id="IPR006139">
    <property type="entry name" value="D-isomer_2_OHA_DH_cat_dom"/>
</dbReference>
<dbReference type="GO" id="GO:0051287">
    <property type="term" value="F:NAD binding"/>
    <property type="evidence" value="ECO:0007669"/>
    <property type="project" value="InterPro"/>
</dbReference>
<dbReference type="Pfam" id="PF02826">
    <property type="entry name" value="2-Hacid_dh_C"/>
    <property type="match status" value="1"/>
</dbReference>
<reference evidence="6 7" key="1">
    <citation type="submission" date="2019-04" db="EMBL/GenBank/DDBJ databases">
        <title>Natronomonas sp. F20-122 a newhaloarchaeon isolated from a saline saltern of Isla Bacuta, Huelva, Spain.</title>
        <authorList>
            <person name="Duran-Viseras A."/>
            <person name="Sanchez-Porro C."/>
            <person name="Ventosa A."/>
        </authorList>
    </citation>
    <scope>NUCLEOTIDE SEQUENCE [LARGE SCALE GENOMIC DNA]</scope>
    <source>
        <strain evidence="6 7">F20-122</strain>
    </source>
</reference>
<dbReference type="InterPro" id="IPR050223">
    <property type="entry name" value="D-isomer_2-hydroxyacid_DH"/>
</dbReference>
<accession>A0A4U5JIY0</accession>
<dbReference type="SUPFAM" id="SSF51735">
    <property type="entry name" value="NAD(P)-binding Rossmann-fold domains"/>
    <property type="match status" value="1"/>
</dbReference>
<organism evidence="6 7">
    <name type="scientific">Natronomonas salsuginis</name>
    <dbReference type="NCBI Taxonomy" id="2217661"/>
    <lineage>
        <taxon>Archaea</taxon>
        <taxon>Methanobacteriati</taxon>
        <taxon>Methanobacteriota</taxon>
        <taxon>Stenosarchaea group</taxon>
        <taxon>Halobacteria</taxon>
        <taxon>Halobacteriales</taxon>
        <taxon>Natronomonadaceae</taxon>
        <taxon>Natronomonas</taxon>
    </lineage>
</organism>
<dbReference type="PROSITE" id="PS00671">
    <property type="entry name" value="D_2_HYDROXYACID_DH_3"/>
    <property type="match status" value="1"/>
</dbReference>
<evidence type="ECO:0000313" key="6">
    <source>
        <dbReference type="EMBL" id="TKR27667.1"/>
    </source>
</evidence>
<feature type="domain" description="D-isomer specific 2-hydroxyacid dehydrogenase NAD-binding" evidence="5">
    <location>
        <begin position="108"/>
        <end position="277"/>
    </location>
</feature>
<feature type="domain" description="D-isomer specific 2-hydroxyacid dehydrogenase catalytic" evidence="4">
    <location>
        <begin position="34"/>
        <end position="308"/>
    </location>
</feature>
<proteinExistence type="inferred from homology"/>
<dbReference type="InterPro" id="IPR029753">
    <property type="entry name" value="D-isomer_DH_CS"/>
</dbReference>
<evidence type="ECO:0000259" key="5">
    <source>
        <dbReference type="Pfam" id="PF02826"/>
    </source>
</evidence>
<dbReference type="Gene3D" id="3.40.50.720">
    <property type="entry name" value="NAD(P)-binding Rossmann-like Domain"/>
    <property type="match status" value="2"/>
</dbReference>
<keyword evidence="2" id="KW-0520">NAD</keyword>
<evidence type="ECO:0000256" key="3">
    <source>
        <dbReference type="RuleBase" id="RU003719"/>
    </source>
</evidence>
<sequence length="317" mass="33850">MELLVLREGVHGIPTESYAEALRSRLDGHAIRYARTPDEEREAIPTADVVTGLRLDRSLLERADALDVFACAYVGTSHLPLDALAEHGVRVTNAAGVHTPNASEQAIGSMLAFSRRLHEAARADTWQPATPTELSGSTVTIVGLGAIGRGIAKRLEPFGVDTIGVRRTPESGGPTDEVLGPDSLHDALARSQFVVLCCPLTDETRGLVGPEELGTLPPDAVLVNVARGEVIDTDALVEYLRRGWIGGAALDVTDPEPLPDDHPLWGLNDALITPHSAGSTPAYYERLADIVAENVGRLDSGASLRNEVRIETSDDLE</sequence>
<evidence type="ECO:0000256" key="1">
    <source>
        <dbReference type="ARBA" id="ARBA00023002"/>
    </source>
</evidence>
<protein>
    <submittedName>
        <fullName evidence="6">D-2-hydroxyacid dehydrogenase</fullName>
    </submittedName>
</protein>
<dbReference type="OrthoDB" id="168224at2157"/>
<comment type="similarity">
    <text evidence="3">Belongs to the D-isomer specific 2-hydroxyacid dehydrogenase family.</text>
</comment>
<comment type="caution">
    <text evidence="6">The sequence shown here is derived from an EMBL/GenBank/DDBJ whole genome shotgun (WGS) entry which is preliminary data.</text>
</comment>
<dbReference type="PANTHER" id="PTHR10996">
    <property type="entry name" value="2-HYDROXYACID DEHYDROGENASE-RELATED"/>
    <property type="match status" value="1"/>
</dbReference>
<evidence type="ECO:0000313" key="7">
    <source>
        <dbReference type="Proteomes" id="UP000308037"/>
    </source>
</evidence>
<dbReference type="CDD" id="cd05300">
    <property type="entry name" value="2-Hacid_dh_1"/>
    <property type="match status" value="1"/>
</dbReference>
<dbReference type="Pfam" id="PF00389">
    <property type="entry name" value="2-Hacid_dh"/>
    <property type="match status" value="1"/>
</dbReference>
<dbReference type="PANTHER" id="PTHR10996:SF178">
    <property type="entry name" value="2-HYDROXYACID DEHYDROGENASE YGL185C-RELATED"/>
    <property type="match status" value="1"/>
</dbReference>
<dbReference type="GO" id="GO:0030267">
    <property type="term" value="F:glyoxylate reductase (NADPH) activity"/>
    <property type="evidence" value="ECO:0007669"/>
    <property type="project" value="TreeGrafter"/>
</dbReference>
<dbReference type="Proteomes" id="UP000308037">
    <property type="component" value="Unassembled WGS sequence"/>
</dbReference>
<gene>
    <name evidence="6" type="ORF">DM868_00830</name>
</gene>
<dbReference type="RefSeq" id="WP_137274968.1">
    <property type="nucleotide sequence ID" value="NZ_QKNX01000001.1"/>
</dbReference>
<dbReference type="GO" id="GO:0016618">
    <property type="term" value="F:hydroxypyruvate reductase [NAD(P)H] activity"/>
    <property type="evidence" value="ECO:0007669"/>
    <property type="project" value="TreeGrafter"/>
</dbReference>
<name>A0A4U5JIY0_9EURY</name>
<dbReference type="AlphaFoldDB" id="A0A4U5JIY0"/>
<evidence type="ECO:0000259" key="4">
    <source>
        <dbReference type="Pfam" id="PF00389"/>
    </source>
</evidence>
<keyword evidence="1 3" id="KW-0560">Oxidoreductase</keyword>